<protein>
    <recommendedName>
        <fullName evidence="4">AAA+ ATPase domain-containing protein</fullName>
    </recommendedName>
</protein>
<gene>
    <name evidence="2" type="ORF">NIES21_15410</name>
</gene>
<proteinExistence type="predicted"/>
<dbReference type="OrthoDB" id="477569at2"/>
<feature type="region of interest" description="Disordered" evidence="1">
    <location>
        <begin position="322"/>
        <end position="343"/>
    </location>
</feature>
<name>A0A1Z4GE00_9CYAN</name>
<sequence>MASNLVEAKSTKTATSGIWVELHLPSAKTLARYCAWGVGRIAFSLGLFSLFGITASLKLGIAICESTERAVRQLLKVYDALPYSGVPMTQVIEASAVAVDEPLEIITDIVAAIEGKQVMIIGEMGTGKSTLAQYLAYTVGGNVRVYECEGTPTDWQGLEVIGKGEDWGAIELGMLEDLDDLSNQLKLRTERGDAALVGTERVIIAEEYPELVSKVPSSGEWLERHARRGRKAKRFTVLLSQYDRVAAWGLDGKSDLADAFFRIRLGKKAQAHAKSLKNDQLISWLKLDQSHCLLDDQPCKLPPYREMKAAALRGGSTIFQPYADNPNYPKNQPEQSLKSAQAEDSGEIFADENRLLWRLIQKFGAGKSDSTIATEILGYTGKRYDQGMKLIEQLRREFGN</sequence>
<evidence type="ECO:0000313" key="2">
    <source>
        <dbReference type="EMBL" id="BAY15722.1"/>
    </source>
</evidence>
<evidence type="ECO:0000313" key="3">
    <source>
        <dbReference type="Proteomes" id="UP000218287"/>
    </source>
</evidence>
<dbReference type="InterPro" id="IPR027417">
    <property type="entry name" value="P-loop_NTPase"/>
</dbReference>
<dbReference type="AlphaFoldDB" id="A0A1Z4GE00"/>
<dbReference type="EMBL" id="AP018174">
    <property type="protein sequence ID" value="BAY15722.1"/>
    <property type="molecule type" value="Genomic_DNA"/>
</dbReference>
<evidence type="ECO:0008006" key="4">
    <source>
        <dbReference type="Google" id="ProtNLM"/>
    </source>
</evidence>
<dbReference type="Gene3D" id="3.40.50.300">
    <property type="entry name" value="P-loop containing nucleotide triphosphate hydrolases"/>
    <property type="match status" value="1"/>
</dbReference>
<evidence type="ECO:0000256" key="1">
    <source>
        <dbReference type="SAM" id="MobiDB-lite"/>
    </source>
</evidence>
<feature type="compositionally biased region" description="Polar residues" evidence="1">
    <location>
        <begin position="328"/>
        <end position="339"/>
    </location>
</feature>
<dbReference type="SUPFAM" id="SSF52540">
    <property type="entry name" value="P-loop containing nucleoside triphosphate hydrolases"/>
    <property type="match status" value="1"/>
</dbReference>
<organism evidence="2 3">
    <name type="scientific">Anabaenopsis circularis NIES-21</name>
    <dbReference type="NCBI Taxonomy" id="1085406"/>
    <lineage>
        <taxon>Bacteria</taxon>
        <taxon>Bacillati</taxon>
        <taxon>Cyanobacteriota</taxon>
        <taxon>Cyanophyceae</taxon>
        <taxon>Nostocales</taxon>
        <taxon>Nodulariaceae</taxon>
        <taxon>Anabaenopsis</taxon>
    </lineage>
</organism>
<dbReference type="Proteomes" id="UP000218287">
    <property type="component" value="Chromosome"/>
</dbReference>
<reference evidence="2 3" key="1">
    <citation type="submission" date="2017-06" db="EMBL/GenBank/DDBJ databases">
        <title>Genome sequencing of cyanobaciteial culture collection at National Institute for Environmental Studies (NIES).</title>
        <authorList>
            <person name="Hirose Y."/>
            <person name="Shimura Y."/>
            <person name="Fujisawa T."/>
            <person name="Nakamura Y."/>
            <person name="Kawachi M."/>
        </authorList>
    </citation>
    <scope>NUCLEOTIDE SEQUENCE [LARGE SCALE GENOMIC DNA]</scope>
    <source>
        <strain evidence="2 3">NIES-21</strain>
    </source>
</reference>
<keyword evidence="3" id="KW-1185">Reference proteome</keyword>
<accession>A0A1Z4GE00</accession>